<feature type="compositionally biased region" description="Low complexity" evidence="3">
    <location>
        <begin position="139"/>
        <end position="149"/>
    </location>
</feature>
<feature type="compositionally biased region" description="Acidic residues" evidence="3">
    <location>
        <begin position="501"/>
        <end position="510"/>
    </location>
</feature>
<dbReference type="PROSITE" id="PS00674">
    <property type="entry name" value="AAA"/>
    <property type="match status" value="1"/>
</dbReference>
<evidence type="ECO:0000313" key="5">
    <source>
        <dbReference type="EMBL" id="KAK2963170.1"/>
    </source>
</evidence>
<accession>A0ABQ9YHP8</accession>
<dbReference type="InterPro" id="IPR036181">
    <property type="entry name" value="MIT_dom_sf"/>
</dbReference>
<comment type="similarity">
    <text evidence="2">Belongs to the AAA ATPase family.</text>
</comment>
<feature type="region of interest" description="Disordered" evidence="3">
    <location>
        <begin position="99"/>
        <end position="170"/>
    </location>
</feature>
<reference evidence="5 6" key="1">
    <citation type="journal article" date="2022" name="bioRxiv">
        <title>Genomics of Preaxostyla Flagellates Illuminates Evolutionary Transitions and the Path Towards Mitochondrial Loss.</title>
        <authorList>
            <person name="Novak L.V.F."/>
            <person name="Treitli S.C."/>
            <person name="Pyrih J."/>
            <person name="Halakuc P."/>
            <person name="Pipaliya S.V."/>
            <person name="Vacek V."/>
            <person name="Brzon O."/>
            <person name="Soukal P."/>
            <person name="Eme L."/>
            <person name="Dacks J.B."/>
            <person name="Karnkowska A."/>
            <person name="Elias M."/>
            <person name="Hampl V."/>
        </authorList>
    </citation>
    <scope>NUCLEOTIDE SEQUENCE [LARGE SCALE GENOMIC DNA]</scope>
    <source>
        <strain evidence="5">NAU3</strain>
        <tissue evidence="5">Gut</tissue>
    </source>
</reference>
<dbReference type="Pfam" id="PF02493">
    <property type="entry name" value="MORN"/>
    <property type="match status" value="3"/>
</dbReference>
<comment type="caution">
    <text evidence="5">The sequence shown here is derived from an EMBL/GenBank/DDBJ whole genome shotgun (WGS) entry which is preliminary data.</text>
</comment>
<dbReference type="PANTHER" id="PTHR23074">
    <property type="entry name" value="AAA DOMAIN-CONTAINING"/>
    <property type="match status" value="1"/>
</dbReference>
<dbReference type="InterPro" id="IPR003409">
    <property type="entry name" value="MORN"/>
</dbReference>
<dbReference type="InterPro" id="IPR027417">
    <property type="entry name" value="P-loop_NTPase"/>
</dbReference>
<evidence type="ECO:0000256" key="2">
    <source>
        <dbReference type="RuleBase" id="RU003651"/>
    </source>
</evidence>
<dbReference type="InterPro" id="IPR003959">
    <property type="entry name" value="ATPase_AAA_core"/>
</dbReference>
<evidence type="ECO:0000256" key="1">
    <source>
        <dbReference type="ARBA" id="ARBA00022737"/>
    </source>
</evidence>
<dbReference type="Pfam" id="PF00004">
    <property type="entry name" value="AAA"/>
    <property type="match status" value="1"/>
</dbReference>
<feature type="domain" description="AAA+ ATPase" evidence="4">
    <location>
        <begin position="255"/>
        <end position="391"/>
    </location>
</feature>
<keyword evidence="2" id="KW-0547">Nucleotide-binding</keyword>
<dbReference type="SUPFAM" id="SSF82185">
    <property type="entry name" value="Histone H3 K4-specific methyltransferase SET7/9 N-terminal domain"/>
    <property type="match status" value="1"/>
</dbReference>
<dbReference type="Proteomes" id="UP001281761">
    <property type="component" value="Unassembled WGS sequence"/>
</dbReference>
<feature type="compositionally biased region" description="Polar residues" evidence="3">
    <location>
        <begin position="112"/>
        <end position="132"/>
    </location>
</feature>
<dbReference type="InterPro" id="IPR003960">
    <property type="entry name" value="ATPase_AAA_CS"/>
</dbReference>
<dbReference type="Gene3D" id="1.20.58.80">
    <property type="entry name" value="Phosphotransferase system, lactose/cellobiose-type IIA subunit"/>
    <property type="match status" value="1"/>
</dbReference>
<sequence>MQQFEQLSHQGYQWLDSAATSDENQRYWEAIQAYQQSITLYKQALLIKLSPQEQKTLQPKITKIEGYISSSQERIKSIHKKHPETSEFVPQYIAQSVKDVAAGKPKAKRQTRSNSAGTPVKSKQTSNKQPSGRASVKAPSSLPDPSPSLAKRNTPPSPAPQTQIPQTYIRPQPVVRSIDQAIQAISDPQKKQRVVSNLQKLDPNIRKGIESEIVWDSPGVAWDSVIGLNKLKALLKEVVVFPIIRPDLFTALRAPPKGILLFGPPGTGKTHVARALASEANARFFSISASSLTSKWVGEGEKMVKALFTVANAVQPSIVFIDEIDSLLSARSSEENESSRRMKTEFLVQMDGVSSDSDDRVIVLGATNRPFDLDDAILRRMPRRVYLPLPTKSDRVTLVKHLLQSSRQGAPAAVSLTAEEYSEIGRLTEMFSNADLTQLCRDAALDSAYLFSTLSDLTQVCEAVHQQGITQTNLNRVMTEKRSGSSSKKVRKKGDKKVDDVLDEPVEEQPSEPTFGTYIFQNGASYEGQVVQFGERGIMRHGKGKLIDGNVIYDGDWVEDAMEGEGTLKLGDGSVYTGQFKQNTYNNQGEYKWEDGSYYTGSWFNGKMHGQGVYSHADGTKWTGQFYNGSGPELVKPVVAPK</sequence>
<protein>
    <submittedName>
        <fullName evidence="5">Vacuolar protein sorting-associated protein 4B</fullName>
        <ecNumber evidence="5">3.6.4.6</ecNumber>
    </submittedName>
</protein>
<dbReference type="Gene3D" id="1.10.8.60">
    <property type="match status" value="1"/>
</dbReference>
<name>A0ABQ9YHP8_9EUKA</name>
<evidence type="ECO:0000313" key="6">
    <source>
        <dbReference type="Proteomes" id="UP001281761"/>
    </source>
</evidence>
<keyword evidence="1" id="KW-0677">Repeat</keyword>
<gene>
    <name evidence="5" type="ORF">BLNAU_1703</name>
</gene>
<keyword evidence="6" id="KW-1185">Reference proteome</keyword>
<dbReference type="SUPFAM" id="SSF116846">
    <property type="entry name" value="MIT domain"/>
    <property type="match status" value="1"/>
</dbReference>
<dbReference type="EMBL" id="JARBJD010000007">
    <property type="protein sequence ID" value="KAK2963170.1"/>
    <property type="molecule type" value="Genomic_DNA"/>
</dbReference>
<evidence type="ECO:0000259" key="4">
    <source>
        <dbReference type="SMART" id="SM00382"/>
    </source>
</evidence>
<proteinExistence type="inferred from homology"/>
<dbReference type="SUPFAM" id="SSF52540">
    <property type="entry name" value="P-loop containing nucleoside triphosphate hydrolases"/>
    <property type="match status" value="1"/>
</dbReference>
<dbReference type="InterPro" id="IPR050304">
    <property type="entry name" value="MT-severing_AAA_ATPase"/>
</dbReference>
<dbReference type="InterPro" id="IPR003593">
    <property type="entry name" value="AAA+_ATPase"/>
</dbReference>
<dbReference type="Gene3D" id="2.20.110.10">
    <property type="entry name" value="Histone H3 K4-specific methyltransferase SET7/9 N-terminal domain"/>
    <property type="match status" value="1"/>
</dbReference>
<dbReference type="GO" id="GO:0016787">
    <property type="term" value="F:hydrolase activity"/>
    <property type="evidence" value="ECO:0007669"/>
    <property type="project" value="UniProtKB-KW"/>
</dbReference>
<organism evidence="5 6">
    <name type="scientific">Blattamonas nauphoetae</name>
    <dbReference type="NCBI Taxonomy" id="2049346"/>
    <lineage>
        <taxon>Eukaryota</taxon>
        <taxon>Metamonada</taxon>
        <taxon>Preaxostyla</taxon>
        <taxon>Oxymonadida</taxon>
        <taxon>Blattamonas</taxon>
    </lineage>
</organism>
<dbReference type="EC" id="3.6.4.6" evidence="5"/>
<dbReference type="SMART" id="SM00698">
    <property type="entry name" value="MORN"/>
    <property type="match status" value="3"/>
</dbReference>
<keyword evidence="2" id="KW-0067">ATP-binding</keyword>
<dbReference type="PANTHER" id="PTHR23074:SF83">
    <property type="entry name" value="VACUOLAR PROTEIN SORTING-ASSOCIATED PROTEIN 4A"/>
    <property type="match status" value="1"/>
</dbReference>
<keyword evidence="5" id="KW-0378">Hydrolase</keyword>
<dbReference type="SMART" id="SM00382">
    <property type="entry name" value="AAA"/>
    <property type="match status" value="1"/>
</dbReference>
<evidence type="ECO:0000256" key="3">
    <source>
        <dbReference type="SAM" id="MobiDB-lite"/>
    </source>
</evidence>
<dbReference type="Gene3D" id="3.40.50.300">
    <property type="entry name" value="P-loop containing nucleotide triphosphate hydrolases"/>
    <property type="match status" value="1"/>
</dbReference>
<feature type="region of interest" description="Disordered" evidence="3">
    <location>
        <begin position="477"/>
        <end position="514"/>
    </location>
</feature>